<organism evidence="3 4">
    <name type="scientific">Circinella minor</name>
    <dbReference type="NCBI Taxonomy" id="1195481"/>
    <lineage>
        <taxon>Eukaryota</taxon>
        <taxon>Fungi</taxon>
        <taxon>Fungi incertae sedis</taxon>
        <taxon>Mucoromycota</taxon>
        <taxon>Mucoromycotina</taxon>
        <taxon>Mucoromycetes</taxon>
        <taxon>Mucorales</taxon>
        <taxon>Lichtheimiaceae</taxon>
        <taxon>Circinella</taxon>
    </lineage>
</organism>
<sequence length="220" mass="24168">MRTALNRTKSTLIHDLKSFLQHAGLTDTKSTVYQGTLFEWQTHEVLEKSLGMRLRRVGGKSDGGIDLRGTWPLLRNLSSLQKRKPNDLSPAPVIAPLTSIVVQCKNTKAGCTPDHVRSLVGSAGALYPDSNSSKIAILATSSNKRYTADTISYFMDSNMPLALARICNVQLESLLFNPVAEETILNGLTVTTQYDIQNHSTPILMYNGHIIDPSEILVDS</sequence>
<dbReference type="Proteomes" id="UP000646827">
    <property type="component" value="Unassembled WGS sequence"/>
</dbReference>
<evidence type="ECO:0000256" key="1">
    <source>
        <dbReference type="ARBA" id="ARBA00004173"/>
    </source>
</evidence>
<comment type="caution">
    <text evidence="3">The sequence shown here is derived from an EMBL/GenBank/DDBJ whole genome shotgun (WGS) entry which is preliminary data.</text>
</comment>
<proteinExistence type="predicted"/>
<keyword evidence="4" id="KW-1185">Reference proteome</keyword>
<dbReference type="EMBL" id="JAEPRB010000095">
    <property type="protein sequence ID" value="KAG2221945.1"/>
    <property type="molecule type" value="Genomic_DNA"/>
</dbReference>
<evidence type="ECO:0008006" key="5">
    <source>
        <dbReference type="Google" id="ProtNLM"/>
    </source>
</evidence>
<evidence type="ECO:0000313" key="3">
    <source>
        <dbReference type="EMBL" id="KAG2221945.1"/>
    </source>
</evidence>
<dbReference type="InterPro" id="IPR018828">
    <property type="entry name" value="RRG7"/>
</dbReference>
<dbReference type="Pfam" id="PF10356">
    <property type="entry name" value="RRG7"/>
    <property type="match status" value="1"/>
</dbReference>
<evidence type="ECO:0000256" key="2">
    <source>
        <dbReference type="ARBA" id="ARBA00023128"/>
    </source>
</evidence>
<reference evidence="3 4" key="1">
    <citation type="submission" date="2020-12" db="EMBL/GenBank/DDBJ databases">
        <title>Metabolic potential, ecology and presence of endohyphal bacteria is reflected in genomic diversity of Mucoromycotina.</title>
        <authorList>
            <person name="Muszewska A."/>
            <person name="Okrasinska A."/>
            <person name="Steczkiewicz K."/>
            <person name="Drgas O."/>
            <person name="Orlowska M."/>
            <person name="Perlinska-Lenart U."/>
            <person name="Aleksandrzak-Piekarczyk T."/>
            <person name="Szatraj K."/>
            <person name="Zielenkiewicz U."/>
            <person name="Pilsyk S."/>
            <person name="Malc E."/>
            <person name="Mieczkowski P."/>
            <person name="Kruszewska J.S."/>
            <person name="Biernat P."/>
            <person name="Pawlowska J."/>
        </authorList>
    </citation>
    <scope>NUCLEOTIDE SEQUENCE [LARGE SCALE GENOMIC DNA]</scope>
    <source>
        <strain evidence="3 4">CBS 142.35</strain>
    </source>
</reference>
<dbReference type="AlphaFoldDB" id="A0A8H7VIM8"/>
<protein>
    <recommendedName>
        <fullName evidence="5">Required for respiratory growth protein 7, mitochondrial</fullName>
    </recommendedName>
</protein>
<dbReference type="PANTHER" id="PTHR28133">
    <property type="entry name" value="REQUIRED FOR RESPIRATORY GROWTH PROTEIN 7, MITOCHONDRIAL"/>
    <property type="match status" value="1"/>
</dbReference>
<gene>
    <name evidence="3" type="ORF">INT45_010469</name>
</gene>
<dbReference type="OrthoDB" id="20734at2759"/>
<dbReference type="GO" id="GO:0005739">
    <property type="term" value="C:mitochondrion"/>
    <property type="evidence" value="ECO:0007669"/>
    <property type="project" value="UniProtKB-SubCell"/>
</dbReference>
<dbReference type="PANTHER" id="PTHR28133:SF1">
    <property type="entry name" value="REQUIRED FOR RESPIRATORY GROWTH PROTEIN 7, MITOCHONDRIAL"/>
    <property type="match status" value="1"/>
</dbReference>
<keyword evidence="2" id="KW-0496">Mitochondrion</keyword>
<evidence type="ECO:0000313" key="4">
    <source>
        <dbReference type="Proteomes" id="UP000646827"/>
    </source>
</evidence>
<name>A0A8H7VIM8_9FUNG</name>
<accession>A0A8H7VIM8</accession>
<comment type="subcellular location">
    <subcellularLocation>
        <location evidence="1">Mitochondrion</location>
    </subcellularLocation>
</comment>